<organism evidence="1 2">
    <name type="scientific">Frondihabitans cladoniiphilus</name>
    <dbReference type="NCBI Taxonomy" id="715785"/>
    <lineage>
        <taxon>Bacteria</taxon>
        <taxon>Bacillati</taxon>
        <taxon>Actinomycetota</taxon>
        <taxon>Actinomycetes</taxon>
        <taxon>Micrococcales</taxon>
        <taxon>Microbacteriaceae</taxon>
        <taxon>Frondihabitans</taxon>
    </lineage>
</organism>
<dbReference type="EMBL" id="BAABLM010000005">
    <property type="protein sequence ID" value="GAA4679212.1"/>
    <property type="molecule type" value="Genomic_DNA"/>
</dbReference>
<proteinExistence type="predicted"/>
<dbReference type="Proteomes" id="UP001501295">
    <property type="component" value="Unassembled WGS sequence"/>
</dbReference>
<comment type="caution">
    <text evidence="1">The sequence shown here is derived from an EMBL/GenBank/DDBJ whole genome shotgun (WGS) entry which is preliminary data.</text>
</comment>
<gene>
    <name evidence="1" type="ORF">GCM10025780_25300</name>
</gene>
<reference evidence="2" key="1">
    <citation type="journal article" date="2019" name="Int. J. Syst. Evol. Microbiol.">
        <title>The Global Catalogue of Microorganisms (GCM) 10K type strain sequencing project: providing services to taxonomists for standard genome sequencing and annotation.</title>
        <authorList>
            <consortium name="The Broad Institute Genomics Platform"/>
            <consortium name="The Broad Institute Genome Sequencing Center for Infectious Disease"/>
            <person name="Wu L."/>
            <person name="Ma J."/>
        </authorList>
    </citation>
    <scope>NUCLEOTIDE SEQUENCE [LARGE SCALE GENOMIC DNA]</scope>
    <source>
        <strain evidence="2">JCM 18956</strain>
    </source>
</reference>
<sequence>MAEYRVEPDCLLEMATRLSAGADSGPPVSWPSLHACCSPTCDAAFDEVSDAFGVAWQSAETAVMDLVVGAVRAADAYREVEARTAVEARRAGEVAEGAAP</sequence>
<name>A0ABP8W240_9MICO</name>
<evidence type="ECO:0000313" key="1">
    <source>
        <dbReference type="EMBL" id="GAA4679212.1"/>
    </source>
</evidence>
<protein>
    <submittedName>
        <fullName evidence="1">Uncharacterized protein</fullName>
    </submittedName>
</protein>
<evidence type="ECO:0000313" key="2">
    <source>
        <dbReference type="Proteomes" id="UP001501295"/>
    </source>
</evidence>
<keyword evidence="2" id="KW-1185">Reference proteome</keyword>
<accession>A0ABP8W240</accession>